<organism evidence="2 3">
    <name type="scientific">Microbacterium mangrovi</name>
    <dbReference type="NCBI Taxonomy" id="1348253"/>
    <lineage>
        <taxon>Bacteria</taxon>
        <taxon>Bacillati</taxon>
        <taxon>Actinomycetota</taxon>
        <taxon>Actinomycetes</taxon>
        <taxon>Micrococcales</taxon>
        <taxon>Microbacteriaceae</taxon>
        <taxon>Microbacterium</taxon>
    </lineage>
</organism>
<evidence type="ECO:0000313" key="2">
    <source>
        <dbReference type="EMBL" id="KHK96540.1"/>
    </source>
</evidence>
<name>A0A0B1ZZ75_9MICO</name>
<sequence>MSAASEAADRATRDYRSVFNAYTHKFHQPKPPIGELAAMQGAITQSFAKRYTPKTVAAIEALLSDDPDLDAIRNGIRALGFDDLWGISAALDEAMTSAQRDPRFVPWTRIDEPISAIQRVVVEKGGAAPTKTGFEGMRLPGTVDDSVETRRS</sequence>
<dbReference type="EMBL" id="JTDK01000014">
    <property type="protein sequence ID" value="KHK96540.1"/>
    <property type="molecule type" value="Genomic_DNA"/>
</dbReference>
<accession>A0A0B1ZZ75</accession>
<dbReference type="Proteomes" id="UP000031030">
    <property type="component" value="Unassembled WGS sequence"/>
</dbReference>
<feature type="region of interest" description="Disordered" evidence="1">
    <location>
        <begin position="131"/>
        <end position="152"/>
    </location>
</feature>
<dbReference type="AlphaFoldDB" id="A0A0B1ZZ75"/>
<reference evidence="2 3" key="1">
    <citation type="submission" date="2014-11" db="EMBL/GenBank/DDBJ databases">
        <title>Genome sequence of Microbacterium mangrovi MUSC 115(T).</title>
        <authorList>
            <person name="Lee L.-H."/>
        </authorList>
    </citation>
    <scope>NUCLEOTIDE SEQUENCE [LARGE SCALE GENOMIC DNA]</scope>
    <source>
        <strain evidence="2 3">MUSC 115</strain>
    </source>
</reference>
<protein>
    <submittedName>
        <fullName evidence="2">Uncharacterized protein</fullName>
    </submittedName>
</protein>
<keyword evidence="3" id="KW-1185">Reference proteome</keyword>
<evidence type="ECO:0000256" key="1">
    <source>
        <dbReference type="SAM" id="MobiDB-lite"/>
    </source>
</evidence>
<comment type="caution">
    <text evidence="2">The sequence shown here is derived from an EMBL/GenBank/DDBJ whole genome shotgun (WGS) entry which is preliminary data.</text>
</comment>
<gene>
    <name evidence="2" type="ORF">LK09_14405</name>
</gene>
<proteinExistence type="predicted"/>
<evidence type="ECO:0000313" key="3">
    <source>
        <dbReference type="Proteomes" id="UP000031030"/>
    </source>
</evidence>